<gene>
    <name evidence="4" type="ORF">FKV68_01080</name>
</gene>
<keyword evidence="1" id="KW-0805">Transcription regulation</keyword>
<sequence>MQQTRRSNRDRSDATRTAILDAARELFVVRGYADTATPDVVAAAGLTRGALYHHFEDKKALFRAVVEREAREVAAAIEQSADTHLSTRDALVSGAGGYFDAMAIPGRVRLLLLDGPAVLGTKEAAAIDAAHAQRTLEEGLKAAIAPRRIDSTVLAATAILLSAAFDRAAIEIEEGAARAVYMNAITDLVDRLIAP</sequence>
<keyword evidence="3" id="KW-0804">Transcription</keyword>
<dbReference type="RefSeq" id="WP_180939723.1">
    <property type="nucleotide sequence ID" value="NZ_CP041238.1"/>
</dbReference>
<evidence type="ECO:0000313" key="4">
    <source>
        <dbReference type="EMBL" id="QLL60128.1"/>
    </source>
</evidence>
<dbReference type="Pfam" id="PF21351">
    <property type="entry name" value="TetR_C_41"/>
    <property type="match status" value="1"/>
</dbReference>
<accession>A0A859QS94</accession>
<evidence type="ECO:0000256" key="2">
    <source>
        <dbReference type="ARBA" id="ARBA00023125"/>
    </source>
</evidence>
<dbReference type="SUPFAM" id="SSF46689">
    <property type="entry name" value="Homeodomain-like"/>
    <property type="match status" value="1"/>
</dbReference>
<dbReference type="Pfam" id="PF00440">
    <property type="entry name" value="TetR_N"/>
    <property type="match status" value="1"/>
</dbReference>
<dbReference type="PANTHER" id="PTHR30055:SF234">
    <property type="entry name" value="HTH-TYPE TRANSCRIPTIONAL REGULATOR BETI"/>
    <property type="match status" value="1"/>
</dbReference>
<evidence type="ECO:0000313" key="5">
    <source>
        <dbReference type="Proteomes" id="UP000510721"/>
    </source>
</evidence>
<dbReference type="Gene3D" id="1.10.357.10">
    <property type="entry name" value="Tetracycline Repressor, domain 2"/>
    <property type="match status" value="1"/>
</dbReference>
<name>A0A859QS94_9HYPH</name>
<dbReference type="PRINTS" id="PR00455">
    <property type="entry name" value="HTHTETR"/>
</dbReference>
<dbReference type="PROSITE" id="PS50977">
    <property type="entry name" value="HTH_TETR_2"/>
    <property type="match status" value="1"/>
</dbReference>
<dbReference type="GO" id="GO:0003700">
    <property type="term" value="F:DNA-binding transcription factor activity"/>
    <property type="evidence" value="ECO:0007669"/>
    <property type="project" value="TreeGrafter"/>
</dbReference>
<organism evidence="4 5">
    <name type="scientific">Sinorhizobium mexicanum</name>
    <dbReference type="NCBI Taxonomy" id="375549"/>
    <lineage>
        <taxon>Bacteria</taxon>
        <taxon>Pseudomonadati</taxon>
        <taxon>Pseudomonadota</taxon>
        <taxon>Alphaproteobacteria</taxon>
        <taxon>Hyphomicrobiales</taxon>
        <taxon>Rhizobiaceae</taxon>
        <taxon>Sinorhizobium/Ensifer group</taxon>
        <taxon>Sinorhizobium</taxon>
    </lineage>
</organism>
<dbReference type="Proteomes" id="UP000510721">
    <property type="component" value="Chromosome"/>
</dbReference>
<reference evidence="4 5" key="1">
    <citation type="submission" date="2019-06" db="EMBL/GenBank/DDBJ databases">
        <title>Complete genome sequence of Ensifer mexicanus ITTG R7 isolated from nodules of Acacia angustissima (Mill.) Kuntze.</title>
        <authorList>
            <person name="Rincon-Rosales R."/>
            <person name="Rogel M.A."/>
            <person name="Guerrero G."/>
            <person name="Rincon-Molina C.I."/>
            <person name="Lopez-Lopez A."/>
            <person name="Martinez-Romero E."/>
        </authorList>
    </citation>
    <scope>NUCLEOTIDE SEQUENCE [LARGE SCALE GENOMIC DNA]</scope>
    <source>
        <strain evidence="4 5">ITTG R7</strain>
    </source>
</reference>
<evidence type="ECO:0000256" key="1">
    <source>
        <dbReference type="ARBA" id="ARBA00023015"/>
    </source>
</evidence>
<dbReference type="InterPro" id="IPR050109">
    <property type="entry name" value="HTH-type_TetR-like_transc_reg"/>
</dbReference>
<proteinExistence type="predicted"/>
<dbReference type="PANTHER" id="PTHR30055">
    <property type="entry name" value="HTH-TYPE TRANSCRIPTIONAL REGULATOR RUTR"/>
    <property type="match status" value="1"/>
</dbReference>
<dbReference type="InterPro" id="IPR009057">
    <property type="entry name" value="Homeodomain-like_sf"/>
</dbReference>
<keyword evidence="2" id="KW-0238">DNA-binding</keyword>
<dbReference type="EMBL" id="CP041238">
    <property type="protein sequence ID" value="QLL60128.1"/>
    <property type="molecule type" value="Genomic_DNA"/>
</dbReference>
<evidence type="ECO:0000256" key="3">
    <source>
        <dbReference type="ARBA" id="ARBA00023163"/>
    </source>
</evidence>
<dbReference type="InterPro" id="IPR001647">
    <property type="entry name" value="HTH_TetR"/>
</dbReference>
<keyword evidence="5" id="KW-1185">Reference proteome</keyword>
<dbReference type="InterPro" id="IPR049484">
    <property type="entry name" value="Rv0078-like_C"/>
</dbReference>
<protein>
    <submittedName>
        <fullName evidence="4">TetR/AcrR family transcriptional regulator</fullName>
    </submittedName>
</protein>
<dbReference type="GO" id="GO:0000976">
    <property type="term" value="F:transcription cis-regulatory region binding"/>
    <property type="evidence" value="ECO:0007669"/>
    <property type="project" value="TreeGrafter"/>
</dbReference>
<dbReference type="KEGG" id="emx:FKV68_01080"/>
<dbReference type="AlphaFoldDB" id="A0A859QS94"/>